<evidence type="ECO:0000313" key="2">
    <source>
        <dbReference type="Proteomes" id="UP001152799"/>
    </source>
</evidence>
<dbReference type="AlphaFoldDB" id="A0A9N9MMG0"/>
<sequence length="268" mass="30961">MLRNSLNDSDFLVALQIINQIFSFALPLCRFLQKSDTDLGEAIAMTENTISCLKVIRQDVTKQFETIFNKAQDIASSIDTNIQMKRVISRQKNRANPVIQNSETPVVDYFRIAIYIPFIDHFISQLEERFANHKQIFKGFMCLLTGEKSESDCNAYDELLDLYIPDVPKLGSFMNFSRKQLEQIPKEVLLACAPEEIALIWNKLPEHLKKDKDIIQYQYCTDHDETRGSEDVIDGPPPRKLFCCYCNIRDVQINAGEKESNDNFLNKF</sequence>
<dbReference type="EMBL" id="OU892279">
    <property type="protein sequence ID" value="CAG9766102.1"/>
    <property type="molecule type" value="Genomic_DNA"/>
</dbReference>
<dbReference type="PANTHER" id="PTHR46289:SF17">
    <property type="entry name" value="HAT C-TERMINAL DIMERISATION DOMAIN-CONTAINING PROTEIN"/>
    <property type="match status" value="1"/>
</dbReference>
<dbReference type="InterPro" id="IPR052958">
    <property type="entry name" value="IFN-induced_PKR_regulator"/>
</dbReference>
<dbReference type="OrthoDB" id="6621209at2759"/>
<dbReference type="PANTHER" id="PTHR46289">
    <property type="entry name" value="52 KDA REPRESSOR OF THE INHIBITOR OF THE PROTEIN KINASE-LIKE PROTEIN-RELATED"/>
    <property type="match status" value="1"/>
</dbReference>
<keyword evidence="2" id="KW-1185">Reference proteome</keyword>
<proteinExistence type="predicted"/>
<gene>
    <name evidence="1" type="ORF">CEUTPL_LOCUS6693</name>
</gene>
<protein>
    <submittedName>
        <fullName evidence="1">Uncharacterized protein</fullName>
    </submittedName>
</protein>
<accession>A0A9N9MMG0</accession>
<organism evidence="1 2">
    <name type="scientific">Ceutorhynchus assimilis</name>
    <name type="common">cabbage seed weevil</name>
    <dbReference type="NCBI Taxonomy" id="467358"/>
    <lineage>
        <taxon>Eukaryota</taxon>
        <taxon>Metazoa</taxon>
        <taxon>Ecdysozoa</taxon>
        <taxon>Arthropoda</taxon>
        <taxon>Hexapoda</taxon>
        <taxon>Insecta</taxon>
        <taxon>Pterygota</taxon>
        <taxon>Neoptera</taxon>
        <taxon>Endopterygota</taxon>
        <taxon>Coleoptera</taxon>
        <taxon>Polyphaga</taxon>
        <taxon>Cucujiformia</taxon>
        <taxon>Curculionidae</taxon>
        <taxon>Ceutorhynchinae</taxon>
        <taxon>Ceutorhynchus</taxon>
    </lineage>
</organism>
<name>A0A9N9MMG0_9CUCU</name>
<reference evidence="1" key="1">
    <citation type="submission" date="2022-01" db="EMBL/GenBank/DDBJ databases">
        <authorList>
            <person name="King R."/>
        </authorList>
    </citation>
    <scope>NUCLEOTIDE SEQUENCE</scope>
</reference>
<evidence type="ECO:0000313" key="1">
    <source>
        <dbReference type="EMBL" id="CAG9766102.1"/>
    </source>
</evidence>
<dbReference type="Proteomes" id="UP001152799">
    <property type="component" value="Chromosome 3"/>
</dbReference>